<gene>
    <name evidence="1" type="ORF">Cadr_000031130</name>
</gene>
<organism evidence="1 2">
    <name type="scientific">Camelus dromedarius</name>
    <name type="common">Dromedary</name>
    <name type="synonym">Arabian camel</name>
    <dbReference type="NCBI Taxonomy" id="9838"/>
    <lineage>
        <taxon>Eukaryota</taxon>
        <taxon>Metazoa</taxon>
        <taxon>Chordata</taxon>
        <taxon>Craniata</taxon>
        <taxon>Vertebrata</taxon>
        <taxon>Euteleostomi</taxon>
        <taxon>Mammalia</taxon>
        <taxon>Eutheria</taxon>
        <taxon>Laurasiatheria</taxon>
        <taxon>Artiodactyla</taxon>
        <taxon>Tylopoda</taxon>
        <taxon>Camelidae</taxon>
        <taxon>Camelus</taxon>
    </lineage>
</organism>
<dbReference type="Proteomes" id="UP000299084">
    <property type="component" value="Unassembled WGS sequence"/>
</dbReference>
<dbReference type="AlphaFoldDB" id="A0A5N4BXA0"/>
<name>A0A5N4BXA0_CAMDR</name>
<sequence>MYLPAANPRRPLMHHILAKCKHVSLTASHREWQDVLRGRGSAKAATEGAVPASGQFVPISHLLSQFGRTPSPVFLLLG</sequence>
<proteinExistence type="predicted"/>
<feature type="non-terminal residue" evidence="1">
    <location>
        <position position="78"/>
    </location>
</feature>
<evidence type="ECO:0000313" key="2">
    <source>
        <dbReference type="Proteomes" id="UP000299084"/>
    </source>
</evidence>
<accession>A0A5N4BXA0</accession>
<protein>
    <submittedName>
        <fullName evidence="1">Uncharacterized protein</fullName>
    </submittedName>
</protein>
<reference evidence="1 2" key="1">
    <citation type="journal article" date="2019" name="Mol. Ecol. Resour.">
        <title>Improving Illumina assemblies with Hi-C and long reads: an example with the North African dromedary.</title>
        <authorList>
            <person name="Elbers J.P."/>
            <person name="Rogers M.F."/>
            <person name="Perelman P.L."/>
            <person name="Proskuryakova A.A."/>
            <person name="Serdyukova N.A."/>
            <person name="Johnson W.E."/>
            <person name="Horin P."/>
            <person name="Corander J."/>
            <person name="Murphy D."/>
            <person name="Burger P.A."/>
        </authorList>
    </citation>
    <scope>NUCLEOTIDE SEQUENCE [LARGE SCALE GENOMIC DNA]</scope>
    <source>
        <strain evidence="1">Drom800</strain>
        <tissue evidence="1">Blood</tissue>
    </source>
</reference>
<evidence type="ECO:0000313" key="1">
    <source>
        <dbReference type="EMBL" id="KAB1251255.1"/>
    </source>
</evidence>
<comment type="caution">
    <text evidence="1">The sequence shown here is derived from an EMBL/GenBank/DDBJ whole genome shotgun (WGS) entry which is preliminary data.</text>
</comment>
<dbReference type="EMBL" id="JWIN03000087">
    <property type="protein sequence ID" value="KAB1251255.1"/>
    <property type="molecule type" value="Genomic_DNA"/>
</dbReference>
<keyword evidence="2" id="KW-1185">Reference proteome</keyword>